<dbReference type="Proteomes" id="UP000243451">
    <property type="component" value="Unassembled WGS sequence"/>
</dbReference>
<evidence type="ECO:0000256" key="1">
    <source>
        <dbReference type="SAM" id="SignalP"/>
    </source>
</evidence>
<dbReference type="Pfam" id="PF10048">
    <property type="entry name" value="DUF2282"/>
    <property type="match status" value="1"/>
</dbReference>
<evidence type="ECO:0000313" key="2">
    <source>
        <dbReference type="EMBL" id="POB03485.1"/>
    </source>
</evidence>
<sequence length="95" mass="9576">MDRRHFNTALAASLLGAVLAASQHASAAGINAGKEKCYGISLAGQNDCAAGPGTSCAGTSKIDYQGDAWTLVPTGTCTSIETPHGMGSLTPVKRP</sequence>
<dbReference type="AlphaFoldDB" id="A0A2P4EVA7"/>
<reference evidence="2 3" key="1">
    <citation type="submission" date="2018-01" db="EMBL/GenBank/DDBJ databases">
        <title>Draft genome of the type strain Pseudomonas oceani DSM 100277 isolated from the deep water in Okinawa trough, northwestern Pacific Ocean.</title>
        <authorList>
            <person name="Gomila M."/>
            <person name="Mulet M."/>
            <person name="Garcia-Valdes E."/>
            <person name="Lalucat J."/>
        </authorList>
    </citation>
    <scope>NUCLEOTIDE SEQUENCE [LARGE SCALE GENOMIC DNA]</scope>
    <source>
        <strain evidence="2 3">DSM 100277</strain>
    </source>
</reference>
<organism evidence="2 3">
    <name type="scientific">Halopseudomonas oceani</name>
    <dbReference type="NCBI Taxonomy" id="1708783"/>
    <lineage>
        <taxon>Bacteria</taxon>
        <taxon>Pseudomonadati</taxon>
        <taxon>Pseudomonadota</taxon>
        <taxon>Gammaproteobacteria</taxon>
        <taxon>Pseudomonadales</taxon>
        <taxon>Pseudomonadaceae</taxon>
        <taxon>Halopseudomonas</taxon>
    </lineage>
</organism>
<dbReference type="EMBL" id="PPSK01000008">
    <property type="protein sequence ID" value="POB03485.1"/>
    <property type="molecule type" value="Genomic_DNA"/>
</dbReference>
<protein>
    <recommendedName>
        <fullName evidence="4">DUF2282 domain-containing protein</fullName>
    </recommendedName>
</protein>
<feature type="signal peptide" evidence="1">
    <location>
        <begin position="1"/>
        <end position="27"/>
    </location>
</feature>
<dbReference type="OrthoDB" id="1551288at2"/>
<keyword evidence="1" id="KW-0732">Signal</keyword>
<comment type="caution">
    <text evidence="2">The sequence shown here is derived from an EMBL/GenBank/DDBJ whole genome shotgun (WGS) entry which is preliminary data.</text>
</comment>
<evidence type="ECO:0000313" key="3">
    <source>
        <dbReference type="Proteomes" id="UP000243451"/>
    </source>
</evidence>
<dbReference type="RefSeq" id="WP_104738424.1">
    <property type="nucleotide sequence ID" value="NZ_BMHR01000005.1"/>
</dbReference>
<dbReference type="InterPro" id="IPR018740">
    <property type="entry name" value="DUF2282_membr"/>
</dbReference>
<keyword evidence="3" id="KW-1185">Reference proteome</keyword>
<feature type="chain" id="PRO_5015114349" description="DUF2282 domain-containing protein" evidence="1">
    <location>
        <begin position="28"/>
        <end position="95"/>
    </location>
</feature>
<evidence type="ECO:0008006" key="4">
    <source>
        <dbReference type="Google" id="ProtNLM"/>
    </source>
</evidence>
<accession>A0A2P4EVA7</accession>
<gene>
    <name evidence="2" type="ORF">C1949_10455</name>
</gene>
<proteinExistence type="predicted"/>
<name>A0A2P4EVA7_9GAMM</name>